<evidence type="ECO:0000313" key="12">
    <source>
        <dbReference type="Proteomes" id="UP000027120"/>
    </source>
</evidence>
<dbReference type="PaxDb" id="2711-XP_006471305.1"/>
<keyword evidence="9" id="KW-0325">Glycoprotein</keyword>
<dbReference type="InterPro" id="IPR032675">
    <property type="entry name" value="LRR_dom_sf"/>
</dbReference>
<keyword evidence="4" id="KW-0732">Signal</keyword>
<dbReference type="Pfam" id="PF08263">
    <property type="entry name" value="LRRNT_2"/>
    <property type="match status" value="1"/>
</dbReference>
<evidence type="ECO:0000256" key="5">
    <source>
        <dbReference type="ARBA" id="ARBA00022737"/>
    </source>
</evidence>
<dbReference type="Gene3D" id="3.80.10.10">
    <property type="entry name" value="Ribonuclease Inhibitor"/>
    <property type="match status" value="1"/>
</dbReference>
<name>A0A067DNC8_CITSI</name>
<reference evidence="11 12" key="1">
    <citation type="submission" date="2014-04" db="EMBL/GenBank/DDBJ databases">
        <authorList>
            <consortium name="International Citrus Genome Consortium"/>
            <person name="Gmitter F."/>
            <person name="Chen C."/>
            <person name="Farmerie W."/>
            <person name="Harkins T."/>
            <person name="Desany B."/>
            <person name="Mohiuddin M."/>
            <person name="Kodira C."/>
            <person name="Borodovsky M."/>
            <person name="Lomsadze A."/>
            <person name="Burns P."/>
            <person name="Jenkins J."/>
            <person name="Prochnik S."/>
            <person name="Shu S."/>
            <person name="Chapman J."/>
            <person name="Pitluck S."/>
            <person name="Schmutz J."/>
            <person name="Rokhsar D."/>
        </authorList>
    </citation>
    <scope>NUCLEOTIDE SEQUENCE</scope>
</reference>
<feature type="domain" description="Leucine-rich repeat-containing N-terminal plant-type" evidence="10">
    <location>
        <begin position="6"/>
        <end position="57"/>
    </location>
</feature>
<dbReference type="InterPro" id="IPR046956">
    <property type="entry name" value="RLP23-like"/>
</dbReference>
<protein>
    <recommendedName>
        <fullName evidence="10">Leucine-rich repeat-containing N-terminal plant-type domain-containing protein</fullName>
    </recommendedName>
</protein>
<dbReference type="SUPFAM" id="SSF52058">
    <property type="entry name" value="L domain-like"/>
    <property type="match status" value="1"/>
</dbReference>
<evidence type="ECO:0000256" key="4">
    <source>
        <dbReference type="ARBA" id="ARBA00022729"/>
    </source>
</evidence>
<evidence type="ECO:0000256" key="7">
    <source>
        <dbReference type="ARBA" id="ARBA00023136"/>
    </source>
</evidence>
<comment type="subcellular location">
    <subcellularLocation>
        <location evidence="1">Membrane</location>
        <topology evidence="1">Single-pass type I membrane protein</topology>
    </subcellularLocation>
</comment>
<keyword evidence="7" id="KW-0472">Membrane</keyword>
<evidence type="ECO:0000259" key="10">
    <source>
        <dbReference type="Pfam" id="PF08263"/>
    </source>
</evidence>
<keyword evidence="8" id="KW-0675">Receptor</keyword>
<dbReference type="PANTHER" id="PTHR48061:SF12">
    <property type="entry name" value="DISEASE RESISTANCE LIKE PROTEIN"/>
    <property type="match status" value="1"/>
</dbReference>
<keyword evidence="6" id="KW-1133">Transmembrane helix</keyword>
<gene>
    <name evidence="11" type="ORF">CISIN_1g0360491mg</name>
</gene>
<dbReference type="Proteomes" id="UP000027120">
    <property type="component" value="Unassembled WGS sequence"/>
</dbReference>
<evidence type="ECO:0000256" key="1">
    <source>
        <dbReference type="ARBA" id="ARBA00004479"/>
    </source>
</evidence>
<dbReference type="InterPro" id="IPR013210">
    <property type="entry name" value="LRR_N_plant-typ"/>
</dbReference>
<dbReference type="PANTHER" id="PTHR48061">
    <property type="entry name" value="LEUCINE-RICH REPEAT RECEPTOR PROTEIN KINASE EMS1-LIKE-RELATED"/>
    <property type="match status" value="1"/>
</dbReference>
<evidence type="ECO:0000256" key="6">
    <source>
        <dbReference type="ARBA" id="ARBA00022989"/>
    </source>
</evidence>
<sequence>MLPLCHDDERSALLQFKESRISGDFYAWKFDCRPTMASWKPEEGNVDCCSWDGVHCNKNTGHVVKLNLSHSCLFGSINSSSSLYKLVHLEWLNLALNDFNSSEIQPEIINLS</sequence>
<dbReference type="eggNOG" id="KOG0619">
    <property type="taxonomic scope" value="Eukaryota"/>
</dbReference>
<evidence type="ECO:0000256" key="8">
    <source>
        <dbReference type="ARBA" id="ARBA00023170"/>
    </source>
</evidence>
<keyword evidence="12" id="KW-1185">Reference proteome</keyword>
<dbReference type="EMBL" id="KK785930">
    <property type="protein sequence ID" value="KDO40512.1"/>
    <property type="molecule type" value="Genomic_DNA"/>
</dbReference>
<evidence type="ECO:0000256" key="3">
    <source>
        <dbReference type="ARBA" id="ARBA00022692"/>
    </source>
</evidence>
<dbReference type="AlphaFoldDB" id="A0A067DNC8"/>
<accession>A0A067DNC8</accession>
<proteinExistence type="predicted"/>
<evidence type="ECO:0000313" key="11">
    <source>
        <dbReference type="EMBL" id="KDO40512.1"/>
    </source>
</evidence>
<keyword evidence="2" id="KW-0433">Leucine-rich repeat</keyword>
<dbReference type="STRING" id="2711.A0A067DNC8"/>
<keyword evidence="3" id="KW-0812">Transmembrane</keyword>
<dbReference type="GO" id="GO:0016020">
    <property type="term" value="C:membrane"/>
    <property type="evidence" value="ECO:0007669"/>
    <property type="project" value="UniProtKB-SubCell"/>
</dbReference>
<evidence type="ECO:0000256" key="2">
    <source>
        <dbReference type="ARBA" id="ARBA00022614"/>
    </source>
</evidence>
<organism evidence="11 12">
    <name type="scientific">Citrus sinensis</name>
    <name type="common">Sweet orange</name>
    <name type="synonym">Citrus aurantium var. sinensis</name>
    <dbReference type="NCBI Taxonomy" id="2711"/>
    <lineage>
        <taxon>Eukaryota</taxon>
        <taxon>Viridiplantae</taxon>
        <taxon>Streptophyta</taxon>
        <taxon>Embryophyta</taxon>
        <taxon>Tracheophyta</taxon>
        <taxon>Spermatophyta</taxon>
        <taxon>Magnoliopsida</taxon>
        <taxon>eudicotyledons</taxon>
        <taxon>Gunneridae</taxon>
        <taxon>Pentapetalae</taxon>
        <taxon>rosids</taxon>
        <taxon>malvids</taxon>
        <taxon>Sapindales</taxon>
        <taxon>Rutaceae</taxon>
        <taxon>Aurantioideae</taxon>
        <taxon>Citrus</taxon>
    </lineage>
</organism>
<feature type="non-terminal residue" evidence="11">
    <location>
        <position position="112"/>
    </location>
</feature>
<evidence type="ECO:0000256" key="9">
    <source>
        <dbReference type="ARBA" id="ARBA00023180"/>
    </source>
</evidence>
<keyword evidence="5" id="KW-0677">Repeat</keyword>